<organism evidence="5 6">
    <name type="scientific">Dorcoceras hygrometricum</name>
    <dbReference type="NCBI Taxonomy" id="472368"/>
    <lineage>
        <taxon>Eukaryota</taxon>
        <taxon>Viridiplantae</taxon>
        <taxon>Streptophyta</taxon>
        <taxon>Embryophyta</taxon>
        <taxon>Tracheophyta</taxon>
        <taxon>Spermatophyta</taxon>
        <taxon>Magnoliopsida</taxon>
        <taxon>eudicotyledons</taxon>
        <taxon>Gunneridae</taxon>
        <taxon>Pentapetalae</taxon>
        <taxon>asterids</taxon>
        <taxon>lamiids</taxon>
        <taxon>Lamiales</taxon>
        <taxon>Gesneriaceae</taxon>
        <taxon>Didymocarpoideae</taxon>
        <taxon>Trichosporeae</taxon>
        <taxon>Loxocarpinae</taxon>
        <taxon>Dorcoceras</taxon>
    </lineage>
</organism>
<dbReference type="InterPro" id="IPR050872">
    <property type="entry name" value="PPR_P_subfamily"/>
</dbReference>
<dbReference type="Gene3D" id="1.25.40.10">
    <property type="entry name" value="Tetratricopeptide repeat domain"/>
    <property type="match status" value="3"/>
</dbReference>
<dbReference type="SUPFAM" id="SSF48452">
    <property type="entry name" value="TPR-like"/>
    <property type="match status" value="1"/>
</dbReference>
<dbReference type="OrthoDB" id="185373at2759"/>
<dbReference type="Pfam" id="PF12854">
    <property type="entry name" value="PPR_1"/>
    <property type="match status" value="1"/>
</dbReference>
<dbReference type="AlphaFoldDB" id="A0A2Z7D824"/>
<protein>
    <submittedName>
        <fullName evidence="5">Pentatricopeptide repeat-containing protein mitochondrial-like</fullName>
    </submittedName>
</protein>
<accession>A0A2Z7D824</accession>
<feature type="repeat" description="PPR" evidence="3">
    <location>
        <begin position="287"/>
        <end position="321"/>
    </location>
</feature>
<reference evidence="5 6" key="1">
    <citation type="journal article" date="2015" name="Proc. Natl. Acad. Sci. U.S.A.">
        <title>The resurrection genome of Boea hygrometrica: A blueprint for survival of dehydration.</title>
        <authorList>
            <person name="Xiao L."/>
            <person name="Yang G."/>
            <person name="Zhang L."/>
            <person name="Yang X."/>
            <person name="Zhao S."/>
            <person name="Ji Z."/>
            <person name="Zhou Q."/>
            <person name="Hu M."/>
            <person name="Wang Y."/>
            <person name="Chen M."/>
            <person name="Xu Y."/>
            <person name="Jin H."/>
            <person name="Xiao X."/>
            <person name="Hu G."/>
            <person name="Bao F."/>
            <person name="Hu Y."/>
            <person name="Wan P."/>
            <person name="Li L."/>
            <person name="Deng X."/>
            <person name="Kuang T."/>
            <person name="Xiang C."/>
            <person name="Zhu J.K."/>
            <person name="Oliver M.J."/>
            <person name="He Y."/>
        </authorList>
    </citation>
    <scope>NUCLEOTIDE SEQUENCE [LARGE SCALE GENOMIC DNA]</scope>
    <source>
        <strain evidence="6">cv. XS01</strain>
    </source>
</reference>
<sequence length="490" mass="55784">MLSSPFCPSYTPFSAPNTRFPLINGRSFLQQSFTFDFFECKCAGELRDHDFLDSISSSPSLEAIEIFKKNGGLPITTITGFNQMLMSLIASEKFEMTLKLISELPSLGFAPDNWTYSIFVCFYCQLNEPTEAKNYLERMLENGFEPTIATFTTLINSFCKIGRLQDALQVFDVMYRINCHPTINTYNCLLKGLCYVGKVEEAYDLLTTIKRSSLRPDIYTYTAVMNGLCKVGRSNEAFELLDEALQMDLTPSVVTYNTLLNGFFKEGRPLSGIGLLKRMKERNCRPDYISYNTLFHGLIKWGKIRAALGVYREMAEIGFRADERMMNTLLRGVCRRSREERELVKHASDLFDDMRNGQYTIDPCAYDLVIEALINGKEFDKAFMVLNEMITIGHSPRTFTFDVVTRSLCGTGDVDKALSVLMLLIEPCSNHYDLVINELNRQGRSLDACYVYGVALKRGVAPKRKPAKRNIGIFTNKVYNQPNACWDYKC</sequence>
<feature type="repeat" description="PPR" evidence="3">
    <location>
        <begin position="362"/>
        <end position="396"/>
    </location>
</feature>
<proteinExistence type="inferred from homology"/>
<dbReference type="PANTHER" id="PTHR46128">
    <property type="entry name" value="MITOCHONDRIAL GROUP I INTRON SPLICING FACTOR CCM1"/>
    <property type="match status" value="1"/>
</dbReference>
<dbReference type="NCBIfam" id="TIGR00756">
    <property type="entry name" value="PPR"/>
    <property type="match status" value="6"/>
</dbReference>
<feature type="repeat" description="PPR" evidence="3">
    <location>
        <begin position="147"/>
        <end position="181"/>
    </location>
</feature>
<feature type="repeat" description="PPR" evidence="3">
    <location>
        <begin position="217"/>
        <end position="251"/>
    </location>
</feature>
<gene>
    <name evidence="5" type="ORF">F511_12273</name>
</gene>
<dbReference type="InterPro" id="IPR033443">
    <property type="entry name" value="PROP1-like_PPR_dom"/>
</dbReference>
<dbReference type="Pfam" id="PF17177">
    <property type="entry name" value="PPR_long"/>
    <property type="match status" value="1"/>
</dbReference>
<feature type="domain" description="PROP1-like PPR" evidence="4">
    <location>
        <begin position="303"/>
        <end position="420"/>
    </location>
</feature>
<keyword evidence="2" id="KW-0677">Repeat</keyword>
<evidence type="ECO:0000259" key="4">
    <source>
        <dbReference type="Pfam" id="PF17177"/>
    </source>
</evidence>
<dbReference type="InterPro" id="IPR002885">
    <property type="entry name" value="PPR_rpt"/>
</dbReference>
<dbReference type="Proteomes" id="UP000250235">
    <property type="component" value="Unassembled WGS sequence"/>
</dbReference>
<evidence type="ECO:0000313" key="6">
    <source>
        <dbReference type="Proteomes" id="UP000250235"/>
    </source>
</evidence>
<feature type="repeat" description="PPR" evidence="3">
    <location>
        <begin position="182"/>
        <end position="216"/>
    </location>
</feature>
<keyword evidence="6" id="KW-1185">Reference proteome</keyword>
<evidence type="ECO:0000256" key="1">
    <source>
        <dbReference type="ARBA" id="ARBA00007626"/>
    </source>
</evidence>
<dbReference type="InterPro" id="IPR011990">
    <property type="entry name" value="TPR-like_helical_dom_sf"/>
</dbReference>
<name>A0A2Z7D824_9LAMI</name>
<evidence type="ECO:0000313" key="5">
    <source>
        <dbReference type="EMBL" id="KZV55790.1"/>
    </source>
</evidence>
<dbReference type="PROSITE" id="PS51375">
    <property type="entry name" value="PPR"/>
    <property type="match status" value="7"/>
</dbReference>
<comment type="similarity">
    <text evidence="1">Belongs to the PPR family. P subfamily.</text>
</comment>
<feature type="repeat" description="PPR" evidence="3">
    <location>
        <begin position="252"/>
        <end position="286"/>
    </location>
</feature>
<evidence type="ECO:0000256" key="3">
    <source>
        <dbReference type="PROSITE-ProRule" id="PRU00708"/>
    </source>
</evidence>
<evidence type="ECO:0000256" key="2">
    <source>
        <dbReference type="ARBA" id="ARBA00022737"/>
    </source>
</evidence>
<dbReference type="EMBL" id="KQ988451">
    <property type="protein sequence ID" value="KZV55790.1"/>
    <property type="molecule type" value="Genomic_DNA"/>
</dbReference>
<dbReference type="Pfam" id="PF13041">
    <property type="entry name" value="PPR_2"/>
    <property type="match status" value="2"/>
</dbReference>
<dbReference type="PANTHER" id="PTHR46128:SF302">
    <property type="entry name" value="PENTACOTRIPEPTIDE-REPEAT REGION OF PRORP DOMAIN-CONTAINING PROTEIN"/>
    <property type="match status" value="1"/>
</dbReference>
<feature type="repeat" description="PPR" evidence="3">
    <location>
        <begin position="112"/>
        <end position="146"/>
    </location>
</feature>